<dbReference type="SUPFAM" id="SSF141571">
    <property type="entry name" value="Pentapeptide repeat-like"/>
    <property type="match status" value="1"/>
</dbReference>
<proteinExistence type="predicted"/>
<organism evidence="1 2">
    <name type="scientific">Kibdelosporangium banguiense</name>
    <dbReference type="NCBI Taxonomy" id="1365924"/>
    <lineage>
        <taxon>Bacteria</taxon>
        <taxon>Bacillati</taxon>
        <taxon>Actinomycetota</taxon>
        <taxon>Actinomycetes</taxon>
        <taxon>Pseudonocardiales</taxon>
        <taxon>Pseudonocardiaceae</taxon>
        <taxon>Kibdelosporangium</taxon>
    </lineage>
</organism>
<protein>
    <recommendedName>
        <fullName evidence="3">Pentapeptide repeat-containing protein</fullName>
    </recommendedName>
</protein>
<dbReference type="EMBL" id="JAGINW010000001">
    <property type="protein sequence ID" value="MBP2328479.1"/>
    <property type="molecule type" value="Genomic_DNA"/>
</dbReference>
<reference evidence="1 2" key="1">
    <citation type="submission" date="2021-03" db="EMBL/GenBank/DDBJ databases">
        <title>Sequencing the genomes of 1000 actinobacteria strains.</title>
        <authorList>
            <person name="Klenk H.-P."/>
        </authorList>
    </citation>
    <scope>NUCLEOTIDE SEQUENCE [LARGE SCALE GENOMIC DNA]</scope>
    <source>
        <strain evidence="1 2">DSM 46670</strain>
    </source>
</reference>
<sequence length="233" mass="25772">MTDVPADRLILDAVELDDADFSGRDLKYAGVVNGSTLTRCDFSRSKFTSGSLGAGYETSTFVECVFDRCTMKDLSPGRATFVNCSFRDVKIRNFFCHTAQFVDCTFTGRIRKAIFSARPTATTRNLGRDRNEYRGNDFSGARLEDTSFRGGIDLDLQRLPEGSEYLIVRNAGDVLERAVEYVAAWSEEDLRQDALIKLGVLGSNVEGGQRDLFVNREFLGAAADRLTALLSAP</sequence>
<gene>
    <name evidence="1" type="ORF">JOF56_008864</name>
</gene>
<dbReference type="Gene3D" id="2.160.20.80">
    <property type="entry name" value="E3 ubiquitin-protein ligase SopA"/>
    <property type="match status" value="1"/>
</dbReference>
<name>A0ABS4TWV9_9PSEU</name>
<evidence type="ECO:0008006" key="3">
    <source>
        <dbReference type="Google" id="ProtNLM"/>
    </source>
</evidence>
<comment type="caution">
    <text evidence="1">The sequence shown here is derived from an EMBL/GenBank/DDBJ whole genome shotgun (WGS) entry which is preliminary data.</text>
</comment>
<accession>A0ABS4TWV9</accession>
<dbReference type="Proteomes" id="UP001519332">
    <property type="component" value="Unassembled WGS sequence"/>
</dbReference>
<keyword evidence="2" id="KW-1185">Reference proteome</keyword>
<evidence type="ECO:0000313" key="2">
    <source>
        <dbReference type="Proteomes" id="UP001519332"/>
    </source>
</evidence>
<dbReference type="RefSeq" id="WP_209645468.1">
    <property type="nucleotide sequence ID" value="NZ_JAGINW010000001.1"/>
</dbReference>
<evidence type="ECO:0000313" key="1">
    <source>
        <dbReference type="EMBL" id="MBP2328479.1"/>
    </source>
</evidence>